<feature type="transmembrane region" description="Helical" evidence="1">
    <location>
        <begin position="20"/>
        <end position="38"/>
    </location>
</feature>
<proteinExistence type="predicted"/>
<name>A0ABX8NCI1_9PSED</name>
<organism evidence="2 3">
    <name type="scientific">Pseudomonas fakonensis</name>
    <dbReference type="NCBI Taxonomy" id="2842355"/>
    <lineage>
        <taxon>Bacteria</taxon>
        <taxon>Pseudomonadati</taxon>
        <taxon>Pseudomonadota</taxon>
        <taxon>Gammaproteobacteria</taxon>
        <taxon>Pseudomonadales</taxon>
        <taxon>Pseudomonadaceae</taxon>
        <taxon>Pseudomonas</taxon>
    </lineage>
</organism>
<evidence type="ECO:0000313" key="2">
    <source>
        <dbReference type="EMBL" id="QXH54084.1"/>
    </source>
</evidence>
<gene>
    <name evidence="2" type="ORF">KSS94_13575</name>
</gene>
<dbReference type="RefSeq" id="WP_217843477.1">
    <property type="nucleotide sequence ID" value="NZ_CP077076.1"/>
</dbReference>
<dbReference type="Proteomes" id="UP001046350">
    <property type="component" value="Chromosome"/>
</dbReference>
<sequence length="65" mass="6883">MEKLQFCSGLSGRRLFLRNAVLLGAGAYVFGAAPAVLAKLPAAKGGFVVINGWVLPSGYFRDDQP</sequence>
<evidence type="ECO:0000313" key="3">
    <source>
        <dbReference type="Proteomes" id="UP001046350"/>
    </source>
</evidence>
<keyword evidence="1" id="KW-0812">Transmembrane</keyword>
<keyword evidence="1" id="KW-0472">Membrane</keyword>
<accession>A0ABX8NCI1</accession>
<dbReference type="EMBL" id="CP077076">
    <property type="protein sequence ID" value="QXH54084.1"/>
    <property type="molecule type" value="Genomic_DNA"/>
</dbReference>
<dbReference type="PROSITE" id="PS51318">
    <property type="entry name" value="TAT"/>
    <property type="match status" value="1"/>
</dbReference>
<evidence type="ECO:0000256" key="1">
    <source>
        <dbReference type="SAM" id="Phobius"/>
    </source>
</evidence>
<protein>
    <submittedName>
        <fullName evidence="2">Uncharacterized protein</fullName>
    </submittedName>
</protein>
<reference evidence="2" key="1">
    <citation type="journal article" date="2021" name="Microorganisms">
        <title>The Ever-Expanding Pseudomonas Genus: Description of 43 New Species and Partition of the Pseudomonas putida Group.</title>
        <authorList>
            <person name="Girard L."/>
            <person name="Lood C."/>
            <person name="Hofte M."/>
            <person name="Vandamme P."/>
            <person name="Rokni-Zadeh H."/>
            <person name="van Noort V."/>
            <person name="Lavigne R."/>
            <person name="De Mot R."/>
        </authorList>
    </citation>
    <scope>NUCLEOTIDE SEQUENCE</scope>
    <source>
        <strain evidence="2">COW40</strain>
    </source>
</reference>
<keyword evidence="3" id="KW-1185">Reference proteome</keyword>
<keyword evidence="1" id="KW-1133">Transmembrane helix</keyword>
<dbReference type="InterPro" id="IPR006311">
    <property type="entry name" value="TAT_signal"/>
</dbReference>